<proteinExistence type="predicted"/>
<comment type="caution">
    <text evidence="2">The sequence shown here is derived from an EMBL/GenBank/DDBJ whole genome shotgun (WGS) entry which is preliminary data.</text>
</comment>
<organism evidence="2 3">
    <name type="scientific">Sphingomonas melonis</name>
    <dbReference type="NCBI Taxonomy" id="152682"/>
    <lineage>
        <taxon>Bacteria</taxon>
        <taxon>Pseudomonadati</taxon>
        <taxon>Pseudomonadota</taxon>
        <taxon>Alphaproteobacteria</taxon>
        <taxon>Sphingomonadales</taxon>
        <taxon>Sphingomonadaceae</taxon>
        <taxon>Sphingomonas</taxon>
    </lineage>
</organism>
<gene>
    <name evidence="2" type="ORF">HD841_003230</name>
</gene>
<evidence type="ECO:0000313" key="3">
    <source>
        <dbReference type="Proteomes" id="UP000517753"/>
    </source>
</evidence>
<reference evidence="2 3" key="2">
    <citation type="submission" date="2020-08" db="EMBL/GenBank/DDBJ databases">
        <title>The Agave Microbiome: Exploring the role of microbial communities in plant adaptations to desert environments.</title>
        <authorList>
            <person name="Partida-Martinez L.P."/>
        </authorList>
    </citation>
    <scope>NUCLEOTIDE SEQUENCE [LARGE SCALE GENOMIC DNA]</scope>
    <source>
        <strain evidence="2 3">AS2.3</strain>
    </source>
</reference>
<protein>
    <submittedName>
        <fullName evidence="2">Uncharacterized protein</fullName>
    </submittedName>
</protein>
<dbReference type="Proteomes" id="UP000517753">
    <property type="component" value="Unassembled WGS sequence"/>
</dbReference>
<keyword evidence="1" id="KW-1133">Transmembrane helix</keyword>
<dbReference type="EMBL" id="JACCBY010000005">
    <property type="protein sequence ID" value="NYD91422.1"/>
    <property type="molecule type" value="Genomic_DNA"/>
</dbReference>
<accession>A0A7Y9FQQ0</accession>
<dbReference type="AlphaFoldDB" id="A0A7Y9FQQ0"/>
<keyword evidence="3" id="KW-1185">Reference proteome</keyword>
<dbReference type="RefSeq" id="WP_179509847.1">
    <property type="nucleotide sequence ID" value="NZ_JACCBY010000005.1"/>
</dbReference>
<evidence type="ECO:0000256" key="1">
    <source>
        <dbReference type="SAM" id="Phobius"/>
    </source>
</evidence>
<feature type="transmembrane region" description="Helical" evidence="1">
    <location>
        <begin position="6"/>
        <end position="29"/>
    </location>
</feature>
<reference evidence="2 3" key="1">
    <citation type="submission" date="2020-07" db="EMBL/GenBank/DDBJ databases">
        <authorList>
            <person name="Partida-Martinez L."/>
            <person name="Huntemann M."/>
            <person name="Clum A."/>
            <person name="Wang J."/>
            <person name="Palaniappan K."/>
            <person name="Ritter S."/>
            <person name="Chen I.-M."/>
            <person name="Stamatis D."/>
            <person name="Reddy T."/>
            <person name="O'Malley R."/>
            <person name="Daum C."/>
            <person name="Shapiro N."/>
            <person name="Ivanova N."/>
            <person name="Kyrpides N."/>
            <person name="Woyke T."/>
        </authorList>
    </citation>
    <scope>NUCLEOTIDE SEQUENCE [LARGE SCALE GENOMIC DNA]</scope>
    <source>
        <strain evidence="2 3">AS2.3</strain>
    </source>
</reference>
<evidence type="ECO:0000313" key="2">
    <source>
        <dbReference type="EMBL" id="NYD91422.1"/>
    </source>
</evidence>
<sequence>MTVAPFVIALVVGLIIILAIATVCFGLAWRKAEFDACDLRRQRANRVIGIPNREAR</sequence>
<name>A0A7Y9FQQ0_9SPHN</name>
<keyword evidence="1" id="KW-0812">Transmembrane</keyword>
<keyword evidence="1" id="KW-0472">Membrane</keyword>